<dbReference type="Gene3D" id="1.10.238.70">
    <property type="match status" value="1"/>
</dbReference>
<dbReference type="GeneID" id="65129307"/>
<organism evidence="1 2">
    <name type="scientific">uncultured phage cr11_1</name>
    <dbReference type="NCBI Taxonomy" id="2772067"/>
    <lineage>
        <taxon>Viruses</taxon>
        <taxon>Duplodnaviria</taxon>
        <taxon>Heunggongvirae</taxon>
        <taxon>Uroviricota</taxon>
        <taxon>Caudoviricetes</taxon>
        <taxon>Crassvirales</taxon>
        <taxon>Intestiviridae</taxon>
        <taxon>Crudevirinae</taxon>
        <taxon>Delmidovirus</taxon>
        <taxon>Delmidovirus splanchnicus</taxon>
    </lineage>
</organism>
<evidence type="ECO:0000313" key="2">
    <source>
        <dbReference type="Proteomes" id="UP000593979"/>
    </source>
</evidence>
<dbReference type="Proteomes" id="UP000593979">
    <property type="component" value="Segment"/>
</dbReference>
<dbReference type="Pfam" id="PF21448">
    <property type="entry name" value="DNMK"/>
    <property type="match status" value="1"/>
</dbReference>
<evidence type="ECO:0000313" key="1">
    <source>
        <dbReference type="EMBL" id="QOR58826.1"/>
    </source>
</evidence>
<keyword evidence="2" id="KW-1185">Reference proteome</keyword>
<sequence length="235" mass="27098">MDFNKRPLIGIAGVKNSGKDTVASMICLIQNRGTYSTFKHWNEHGDEYVKSVIHFADAMKDAISNIFHINRTLLDDRVVKDMMYYNPATQEIINEHNVIKGKISRYSYEELRDLGMPNNECAIKVRHLLQWFGTDICRNHINENIWVKTCMNRAQHLKNYNGYCIIADVRFQNEVDAILKAGGIVFRVNRNDASAKDNHASENINALTDCIDINNNFGLMGLYYNIYDKVMKLIK</sequence>
<keyword evidence="1" id="KW-0418">Kinase</keyword>
<dbReference type="InterPro" id="IPR027417">
    <property type="entry name" value="P-loop_NTPase"/>
</dbReference>
<accession>A0A7M1RWZ9</accession>
<dbReference type="InterPro" id="IPR048444">
    <property type="entry name" value="DNMK"/>
</dbReference>
<dbReference type="GO" id="GO:0016301">
    <property type="term" value="F:kinase activity"/>
    <property type="evidence" value="ECO:0007669"/>
    <property type="project" value="UniProtKB-KW"/>
</dbReference>
<dbReference type="RefSeq" id="YP_010110984.1">
    <property type="nucleotide sequence ID" value="NC_055876.1"/>
</dbReference>
<proteinExistence type="predicted"/>
<reference evidence="1 2" key="1">
    <citation type="submission" date="2020-07" db="EMBL/GenBank/DDBJ databases">
        <title>Taxonomic proposal: Crassvirales, a new order of highly abundant and diverse bacterial viruses.</title>
        <authorList>
            <person name="Shkoporov A.N."/>
            <person name="Stockdale S.R."/>
            <person name="Guerin E."/>
            <person name="Ross R.P."/>
            <person name="Hill C."/>
        </authorList>
    </citation>
    <scope>NUCLEOTIDE SEQUENCE [LARGE SCALE GENOMIC DNA]</scope>
</reference>
<dbReference type="SUPFAM" id="SSF52540">
    <property type="entry name" value="P-loop containing nucleoside triphosphate hydrolases"/>
    <property type="match status" value="1"/>
</dbReference>
<name>A0A7M1RWZ9_9CAUD</name>
<protein>
    <submittedName>
        <fullName evidence="1">Putative deoxynucleoside monophosphate kinase</fullName>
    </submittedName>
</protein>
<keyword evidence="1" id="KW-0808">Transferase</keyword>
<dbReference type="InterPro" id="IPR023191">
    <property type="entry name" value="DNMP_kinase_N"/>
</dbReference>
<dbReference type="Gene3D" id="3.40.50.300">
    <property type="entry name" value="P-loop containing nucleotide triphosphate hydrolases"/>
    <property type="match status" value="1"/>
</dbReference>
<dbReference type="KEGG" id="vg:65129307"/>
<dbReference type="EMBL" id="MT774383">
    <property type="protein sequence ID" value="QOR58826.1"/>
    <property type="molecule type" value="Genomic_DNA"/>
</dbReference>